<evidence type="ECO:0000259" key="2">
    <source>
        <dbReference type="PROSITE" id="PS50405"/>
    </source>
</evidence>
<evidence type="ECO:0000313" key="4">
    <source>
        <dbReference type="Proteomes" id="UP001152872"/>
    </source>
</evidence>
<dbReference type="SUPFAM" id="SSF46458">
    <property type="entry name" value="Globin-like"/>
    <property type="match status" value="1"/>
</dbReference>
<protein>
    <submittedName>
        <fullName evidence="3">Glutathione S-transferase family protein</fullName>
    </submittedName>
</protein>
<dbReference type="PANTHER" id="PTHR43968">
    <property type="match status" value="1"/>
</dbReference>
<dbReference type="PANTHER" id="PTHR43968:SF14">
    <property type="entry name" value="GLUTATHIONE S-TRANSFERASE"/>
    <property type="match status" value="1"/>
</dbReference>
<dbReference type="GO" id="GO:0005737">
    <property type="term" value="C:cytoplasm"/>
    <property type="evidence" value="ECO:0007669"/>
    <property type="project" value="TreeGrafter"/>
</dbReference>
<dbReference type="InterPro" id="IPR004045">
    <property type="entry name" value="Glutathione_S-Trfase_N"/>
</dbReference>
<dbReference type="InterPro" id="IPR036282">
    <property type="entry name" value="Glutathione-S-Trfase_C_sf"/>
</dbReference>
<dbReference type="InterPro" id="IPR036249">
    <property type="entry name" value="Thioredoxin-like_sf"/>
</dbReference>
<proteinExistence type="predicted"/>
<dbReference type="SUPFAM" id="SSF52833">
    <property type="entry name" value="Thioredoxin-like"/>
    <property type="match status" value="1"/>
</dbReference>
<feature type="domain" description="GST N-terminal" evidence="1">
    <location>
        <begin position="65"/>
        <end position="143"/>
    </location>
</feature>
<dbReference type="AlphaFoldDB" id="A0A9X4RGM9"/>
<dbReference type="Gene3D" id="1.20.1050.10">
    <property type="match status" value="1"/>
</dbReference>
<dbReference type="Proteomes" id="UP001152872">
    <property type="component" value="Unassembled WGS sequence"/>
</dbReference>
<dbReference type="PROSITE" id="PS50404">
    <property type="entry name" value="GST_NTER"/>
    <property type="match status" value="1"/>
</dbReference>
<keyword evidence="4" id="KW-1185">Reference proteome</keyword>
<dbReference type="InterPro" id="IPR040079">
    <property type="entry name" value="Glutathione_S-Trfase"/>
</dbReference>
<accession>A0A9X4RGM9</accession>
<dbReference type="InterPro" id="IPR050983">
    <property type="entry name" value="GST_Omega/HSP26"/>
</dbReference>
<evidence type="ECO:0000313" key="3">
    <source>
        <dbReference type="EMBL" id="MDG3493512.1"/>
    </source>
</evidence>
<dbReference type="SFLD" id="SFLDG00358">
    <property type="entry name" value="Main_(cytGST)"/>
    <property type="match status" value="1"/>
</dbReference>
<dbReference type="PROSITE" id="PS50405">
    <property type="entry name" value="GST_CTER"/>
    <property type="match status" value="1"/>
</dbReference>
<dbReference type="PROSITE" id="PS51354">
    <property type="entry name" value="GLUTAREDOXIN_2"/>
    <property type="match status" value="1"/>
</dbReference>
<feature type="domain" description="GST C-terminal" evidence="2">
    <location>
        <begin position="148"/>
        <end position="281"/>
    </location>
</feature>
<sequence length="418" mass="46829">MSTATVISPPNHQLPITTFPSWEYLLETARKYTDARRIRRVGQHPSTQPIPSSWDKLPANGIAPVLLYRDSNSWCPFCERVWFALEEKGIPFTTEFINLSDKPKWYTDLVPTTLVPAAKIEGELVYESKDILLALEKRFPEVPLLPSDPEERAVADRWVEESETNGFRDLAYQLLRNAPEDPQKLEELRAKFEAQLDILEANLGKYPSPFFLSEFSIVDILYSPHLDRLAANLPVYRGYHIRGNSRFPRINAWFEAIAQRPAYQRSASDNTTNNLLLRRRFGIEPIGNPAPLDIDRANLLANRAEAAERLSDNHELAIADILKNSGVAALAVDNNLDAVQEIVDRHLRFLANYLLYGNSEILAGGNTGGKEGTGTPEAAIGAITFAYLRNRLCAPRDLSAGAATAIRFAIDKVLASLY</sequence>
<dbReference type="InterPro" id="IPR010987">
    <property type="entry name" value="Glutathione-S-Trfase_C-like"/>
</dbReference>
<name>A0A9X4RGM9_9CYAN</name>
<evidence type="ECO:0000259" key="1">
    <source>
        <dbReference type="PROSITE" id="PS50404"/>
    </source>
</evidence>
<dbReference type="Gene3D" id="3.40.30.10">
    <property type="entry name" value="Glutaredoxin"/>
    <property type="match status" value="1"/>
</dbReference>
<dbReference type="SFLD" id="SFLDS00019">
    <property type="entry name" value="Glutathione_Transferase_(cytos"/>
    <property type="match status" value="1"/>
</dbReference>
<reference evidence="3" key="1">
    <citation type="submission" date="2019-05" db="EMBL/GenBank/DDBJ databases">
        <title>Whole genome sequencing of Pseudanabaena catenata USMAC16.</title>
        <authorList>
            <person name="Khan Z."/>
            <person name="Omar W.M."/>
            <person name="Convey P."/>
            <person name="Merican F."/>
            <person name="Najimudin N."/>
        </authorList>
    </citation>
    <scope>NUCLEOTIDE SEQUENCE</scope>
    <source>
        <strain evidence="3">USMAC16</strain>
    </source>
</reference>
<dbReference type="CDD" id="cd00570">
    <property type="entry name" value="GST_N_family"/>
    <property type="match status" value="1"/>
</dbReference>
<dbReference type="Pfam" id="PF13410">
    <property type="entry name" value="GST_C_2"/>
    <property type="match status" value="1"/>
</dbReference>
<dbReference type="InterPro" id="IPR009050">
    <property type="entry name" value="Globin-like_sf"/>
</dbReference>
<dbReference type="Pfam" id="PF13409">
    <property type="entry name" value="GST_N_2"/>
    <property type="match status" value="1"/>
</dbReference>
<dbReference type="EMBL" id="VBTY01000013">
    <property type="protein sequence ID" value="MDG3493512.1"/>
    <property type="molecule type" value="Genomic_DNA"/>
</dbReference>
<dbReference type="RefSeq" id="WP_009625551.1">
    <property type="nucleotide sequence ID" value="NZ_VBTY01000013.1"/>
</dbReference>
<gene>
    <name evidence="3" type="ORF">FEV09_02975</name>
</gene>
<organism evidence="3 4">
    <name type="scientific">Pseudanabaena catenata USMAC16</name>
    <dbReference type="NCBI Taxonomy" id="1855837"/>
    <lineage>
        <taxon>Bacteria</taxon>
        <taxon>Bacillati</taxon>
        <taxon>Cyanobacteriota</taxon>
        <taxon>Cyanophyceae</taxon>
        <taxon>Pseudanabaenales</taxon>
        <taxon>Pseudanabaenaceae</taxon>
        <taxon>Pseudanabaena</taxon>
    </lineage>
</organism>
<comment type="caution">
    <text evidence="3">The sequence shown here is derived from an EMBL/GenBank/DDBJ whole genome shotgun (WGS) entry which is preliminary data.</text>
</comment>
<dbReference type="SUPFAM" id="SSF47616">
    <property type="entry name" value="GST C-terminal domain-like"/>
    <property type="match status" value="1"/>
</dbReference>